<feature type="region of interest" description="Disordered" evidence="1">
    <location>
        <begin position="1"/>
        <end position="25"/>
    </location>
</feature>
<feature type="compositionally biased region" description="Basic and acidic residues" evidence="1">
    <location>
        <begin position="13"/>
        <end position="22"/>
    </location>
</feature>
<dbReference type="RefSeq" id="XP_014547856.1">
    <property type="nucleotide sequence ID" value="XM_014692370.1"/>
</dbReference>
<evidence type="ECO:0000313" key="3">
    <source>
        <dbReference type="Proteomes" id="UP000510686"/>
    </source>
</evidence>
<name>A0A7D5Z0C8_9HYPO</name>
<dbReference type="GeneID" id="26237300"/>
<dbReference type="Proteomes" id="UP000510686">
    <property type="component" value="Chromosome 1"/>
</dbReference>
<protein>
    <submittedName>
        <fullName evidence="2">Uncharacterized protein</fullName>
    </submittedName>
</protein>
<accession>A0A7D5Z0C8</accession>
<dbReference type="KEGG" id="mbrn:26237300"/>
<gene>
    <name evidence="2" type="ORF">G6M90_00g027310</name>
</gene>
<reference evidence="2 3" key="1">
    <citation type="submission" date="2020-07" db="EMBL/GenBank/DDBJ databases">
        <title>Telomere length de novo assembly of all 7 chromosomes of the fungus, Metarhizium brunneum, using a novel assembly pipeline.</title>
        <authorList>
            <person name="Saud z."/>
            <person name="Kortsinoglou A."/>
            <person name="Kouvelis V.N."/>
            <person name="Butt T.M."/>
        </authorList>
    </citation>
    <scope>NUCLEOTIDE SEQUENCE [LARGE SCALE GENOMIC DNA]</scope>
    <source>
        <strain evidence="2 3">4556</strain>
    </source>
</reference>
<evidence type="ECO:0000256" key="1">
    <source>
        <dbReference type="SAM" id="MobiDB-lite"/>
    </source>
</evidence>
<dbReference type="EMBL" id="CP058932">
    <property type="protein sequence ID" value="QLI65306.1"/>
    <property type="molecule type" value="Genomic_DNA"/>
</dbReference>
<keyword evidence="3" id="KW-1185">Reference proteome</keyword>
<evidence type="ECO:0000313" key="2">
    <source>
        <dbReference type="EMBL" id="QLI65306.1"/>
    </source>
</evidence>
<organism evidence="2 3">
    <name type="scientific">Metarhizium brunneum</name>
    <dbReference type="NCBI Taxonomy" id="500148"/>
    <lineage>
        <taxon>Eukaryota</taxon>
        <taxon>Fungi</taxon>
        <taxon>Dikarya</taxon>
        <taxon>Ascomycota</taxon>
        <taxon>Pezizomycotina</taxon>
        <taxon>Sordariomycetes</taxon>
        <taxon>Hypocreomycetidae</taxon>
        <taxon>Hypocreales</taxon>
        <taxon>Clavicipitaceae</taxon>
        <taxon>Metarhizium</taxon>
    </lineage>
</organism>
<sequence length="68" mass="7721">MSRSSYNGTICIRPDRGLRRDNTQQPDNHTIVKQAFANSMPQIMAIIWEEMEKLQRDTDNGQSSGLAP</sequence>
<proteinExistence type="predicted"/>
<dbReference type="AlphaFoldDB" id="A0A7D5Z0C8"/>